<feature type="transmembrane region" description="Helical" evidence="1">
    <location>
        <begin position="93"/>
        <end position="122"/>
    </location>
</feature>
<evidence type="ECO:0000313" key="2">
    <source>
        <dbReference type="EMBL" id="SKA88954.1"/>
    </source>
</evidence>
<organism evidence="2 3">
    <name type="scientific">Sporosarcina newyorkensis</name>
    <dbReference type="NCBI Taxonomy" id="759851"/>
    <lineage>
        <taxon>Bacteria</taxon>
        <taxon>Bacillati</taxon>
        <taxon>Bacillota</taxon>
        <taxon>Bacilli</taxon>
        <taxon>Bacillales</taxon>
        <taxon>Caryophanaceae</taxon>
        <taxon>Sporosarcina</taxon>
    </lineage>
</organism>
<keyword evidence="1" id="KW-0812">Transmembrane</keyword>
<feature type="transmembrane region" description="Helical" evidence="1">
    <location>
        <begin position="230"/>
        <end position="253"/>
    </location>
</feature>
<protein>
    <recommendedName>
        <fullName evidence="4">ABC-2 family transporter protein</fullName>
    </recommendedName>
</protein>
<dbReference type="EMBL" id="FUYJ01000001">
    <property type="protein sequence ID" value="SKA88954.1"/>
    <property type="molecule type" value="Genomic_DNA"/>
</dbReference>
<reference evidence="3" key="1">
    <citation type="submission" date="2017-02" db="EMBL/GenBank/DDBJ databases">
        <authorList>
            <person name="Varghese N."/>
            <person name="Submissions S."/>
        </authorList>
    </citation>
    <scope>NUCLEOTIDE SEQUENCE [LARGE SCALE GENOMIC DNA]</scope>
    <source>
        <strain evidence="3">DSM 23966</strain>
    </source>
</reference>
<sequence length="265" mass="30214">MKRLIRNEWRKVRVAVGFTAVLAMLAAIICTLIIYKNYALEAQLEVYEVGFEIFNLIFPLLAVIPTGWLMYFERKNGFINYTLPRVNKKNYVFSKWIVSAGSGYLVVFCVSMISVLVALYVVPPITVQLSLVNPETGELMGKIVQTHIYGEQFLEQPFLYGLLLSLWKGIIGALVATLGFVFSLYSQNLFVILTGPFVYVLLENFCWSVFGLEKYRLVTAFEPSLVWVEAISWTSFVTGPVLLLLVILGYLVYKRKIVNARIYEL</sequence>
<feature type="transmembrane region" description="Helical" evidence="1">
    <location>
        <begin position="158"/>
        <end position="182"/>
    </location>
</feature>
<keyword evidence="3" id="KW-1185">Reference proteome</keyword>
<proteinExistence type="predicted"/>
<keyword evidence="1" id="KW-0472">Membrane</keyword>
<feature type="transmembrane region" description="Helical" evidence="1">
    <location>
        <begin position="12"/>
        <end position="34"/>
    </location>
</feature>
<keyword evidence="1" id="KW-1133">Transmembrane helix</keyword>
<evidence type="ECO:0000256" key="1">
    <source>
        <dbReference type="SAM" id="Phobius"/>
    </source>
</evidence>
<dbReference type="AlphaFoldDB" id="A0A1T4XHH8"/>
<dbReference type="Proteomes" id="UP000190042">
    <property type="component" value="Unassembled WGS sequence"/>
</dbReference>
<evidence type="ECO:0000313" key="3">
    <source>
        <dbReference type="Proteomes" id="UP000190042"/>
    </source>
</evidence>
<feature type="transmembrane region" description="Helical" evidence="1">
    <location>
        <begin position="54"/>
        <end position="72"/>
    </location>
</feature>
<gene>
    <name evidence="2" type="ORF">SAMN04244570_0768</name>
</gene>
<accession>A0A1T4XHH8</accession>
<name>A0A1T4XHH8_9BACL</name>
<feature type="transmembrane region" description="Helical" evidence="1">
    <location>
        <begin position="189"/>
        <end position="210"/>
    </location>
</feature>
<dbReference type="RefSeq" id="WP_078816601.1">
    <property type="nucleotide sequence ID" value="NZ_FUYJ01000001.1"/>
</dbReference>
<evidence type="ECO:0008006" key="4">
    <source>
        <dbReference type="Google" id="ProtNLM"/>
    </source>
</evidence>